<dbReference type="InterPro" id="IPR012337">
    <property type="entry name" value="RNaseH-like_sf"/>
</dbReference>
<dbReference type="OrthoDB" id="9803925at2"/>
<feature type="domain" description="Exonuclease" evidence="4">
    <location>
        <begin position="7"/>
        <end position="182"/>
    </location>
</feature>
<evidence type="ECO:0000256" key="2">
    <source>
        <dbReference type="ARBA" id="ARBA00022801"/>
    </source>
</evidence>
<proteinExistence type="predicted"/>
<gene>
    <name evidence="5" type="ORF">HCU01_10460</name>
    <name evidence="6" type="ORF">SAMN05660971_01360</name>
</gene>
<dbReference type="SMART" id="SM00479">
    <property type="entry name" value="EXOIII"/>
    <property type="match status" value="1"/>
</dbReference>
<evidence type="ECO:0000313" key="5">
    <source>
        <dbReference type="EMBL" id="GEN23097.1"/>
    </source>
</evidence>
<sequence length="189" mass="21159">MSKKHEVYISIDVETSGPIPGEYSMLTIGACNVDKPDQVFSCKLKPISANADPEALAVTGLSLEALELEGLHPEVAMTQFQSWVGEIVGTENLPVFVGLNAPFDWSFVNYYFHRYLQTNPFGFTALDIKALYMGATGSRWVNTRSSQMAARLQPELQPDHQALHDAQYQAELFRLIRANISDQRTDFSR</sequence>
<dbReference type="GO" id="GO:0005829">
    <property type="term" value="C:cytosol"/>
    <property type="evidence" value="ECO:0007669"/>
    <property type="project" value="TreeGrafter"/>
</dbReference>
<dbReference type="Pfam" id="PF00929">
    <property type="entry name" value="RNase_T"/>
    <property type="match status" value="1"/>
</dbReference>
<accession>A0A1M7DJ99</accession>
<evidence type="ECO:0000313" key="7">
    <source>
        <dbReference type="Proteomes" id="UP000184123"/>
    </source>
</evidence>
<dbReference type="Proteomes" id="UP000184123">
    <property type="component" value="Unassembled WGS sequence"/>
</dbReference>
<dbReference type="AlphaFoldDB" id="A0A1M7DJ99"/>
<keyword evidence="2" id="KW-0378">Hydrolase</keyword>
<dbReference type="Proteomes" id="UP000321726">
    <property type="component" value="Unassembled WGS sequence"/>
</dbReference>
<dbReference type="GO" id="GO:0003676">
    <property type="term" value="F:nucleic acid binding"/>
    <property type="evidence" value="ECO:0007669"/>
    <property type="project" value="InterPro"/>
</dbReference>
<dbReference type="EMBL" id="FRCA01000003">
    <property type="protein sequence ID" value="SHL79542.1"/>
    <property type="molecule type" value="Genomic_DNA"/>
</dbReference>
<dbReference type="EMBL" id="BJXU01000034">
    <property type="protein sequence ID" value="GEN23097.1"/>
    <property type="molecule type" value="Genomic_DNA"/>
</dbReference>
<evidence type="ECO:0000313" key="8">
    <source>
        <dbReference type="Proteomes" id="UP000321726"/>
    </source>
</evidence>
<keyword evidence="8" id="KW-1185">Reference proteome</keyword>
<dbReference type="InterPro" id="IPR013520">
    <property type="entry name" value="Ribonucl_H"/>
</dbReference>
<dbReference type="GO" id="GO:0008408">
    <property type="term" value="F:3'-5' exonuclease activity"/>
    <property type="evidence" value="ECO:0007669"/>
    <property type="project" value="TreeGrafter"/>
</dbReference>
<keyword evidence="1" id="KW-0540">Nuclease</keyword>
<dbReference type="Gene3D" id="3.30.420.10">
    <property type="entry name" value="Ribonuclease H-like superfamily/Ribonuclease H"/>
    <property type="match status" value="1"/>
</dbReference>
<reference evidence="6 7" key="1">
    <citation type="submission" date="2016-11" db="EMBL/GenBank/DDBJ databases">
        <authorList>
            <person name="Jaros S."/>
            <person name="Januszkiewicz K."/>
            <person name="Wedrychowicz H."/>
        </authorList>
    </citation>
    <scope>NUCLEOTIDE SEQUENCE [LARGE SCALE GENOMIC DNA]</scope>
    <source>
        <strain evidence="6 7">DSM 4740</strain>
    </source>
</reference>
<keyword evidence="3 6" id="KW-0269">Exonuclease</keyword>
<dbReference type="SUPFAM" id="SSF53098">
    <property type="entry name" value="Ribonuclease H-like"/>
    <property type="match status" value="1"/>
</dbReference>
<dbReference type="STRING" id="44933.SAMN05660971_01360"/>
<dbReference type="CDD" id="cd06127">
    <property type="entry name" value="DEDDh"/>
    <property type="match status" value="1"/>
</dbReference>
<organism evidence="6 7">
    <name type="scientific">Halomonas cupida</name>
    <dbReference type="NCBI Taxonomy" id="44933"/>
    <lineage>
        <taxon>Bacteria</taxon>
        <taxon>Pseudomonadati</taxon>
        <taxon>Pseudomonadota</taxon>
        <taxon>Gammaproteobacteria</taxon>
        <taxon>Oceanospirillales</taxon>
        <taxon>Halomonadaceae</taxon>
        <taxon>Halomonas</taxon>
    </lineage>
</organism>
<evidence type="ECO:0000259" key="4">
    <source>
        <dbReference type="SMART" id="SM00479"/>
    </source>
</evidence>
<dbReference type="RefSeq" id="WP_073434281.1">
    <property type="nucleotide sequence ID" value="NZ_BJXU01000034.1"/>
</dbReference>
<dbReference type="GO" id="GO:0006259">
    <property type="term" value="P:DNA metabolic process"/>
    <property type="evidence" value="ECO:0007669"/>
    <property type="project" value="UniProtKB-ARBA"/>
</dbReference>
<protein>
    <submittedName>
        <fullName evidence="6">Exonuclease</fullName>
    </submittedName>
</protein>
<evidence type="ECO:0000256" key="3">
    <source>
        <dbReference type="ARBA" id="ARBA00022839"/>
    </source>
</evidence>
<dbReference type="PANTHER" id="PTHR30231:SF4">
    <property type="entry name" value="PROTEIN NEN2"/>
    <property type="match status" value="1"/>
</dbReference>
<evidence type="ECO:0000313" key="6">
    <source>
        <dbReference type="EMBL" id="SHL79542.1"/>
    </source>
</evidence>
<dbReference type="PANTHER" id="PTHR30231">
    <property type="entry name" value="DNA POLYMERASE III SUBUNIT EPSILON"/>
    <property type="match status" value="1"/>
</dbReference>
<dbReference type="InterPro" id="IPR036397">
    <property type="entry name" value="RNaseH_sf"/>
</dbReference>
<reference evidence="5 8" key="2">
    <citation type="submission" date="2019-07" db="EMBL/GenBank/DDBJ databases">
        <title>Whole genome shotgun sequence of Halomonas cupida NBRC 102219.</title>
        <authorList>
            <person name="Hosoyama A."/>
            <person name="Uohara A."/>
            <person name="Ohji S."/>
            <person name="Ichikawa N."/>
        </authorList>
    </citation>
    <scope>NUCLEOTIDE SEQUENCE [LARGE SCALE GENOMIC DNA]</scope>
    <source>
        <strain evidence="5 8">NBRC 102219</strain>
    </source>
</reference>
<evidence type="ECO:0000256" key="1">
    <source>
        <dbReference type="ARBA" id="ARBA00022722"/>
    </source>
</evidence>
<name>A0A1M7DJ99_9GAMM</name>